<dbReference type="AlphaFoldDB" id="A0A841JPS0"/>
<dbReference type="SUPFAM" id="SSF48452">
    <property type="entry name" value="TPR-like"/>
    <property type="match status" value="1"/>
</dbReference>
<feature type="chain" id="PRO_5032490631" evidence="3">
    <location>
        <begin position="19"/>
        <end position="425"/>
    </location>
</feature>
<feature type="coiled-coil region" evidence="1">
    <location>
        <begin position="51"/>
        <end position="78"/>
    </location>
</feature>
<sequence length="425" mass="45803">MRIAAYMLWFVLPASMLAQSSQPSKTLDQLRDLAGQAKSSGDLQGEANYLCTAAEQDAKKYDKKCEKAKADLSRAVEQAHANLNMGRSELQHKDYQGALRDLGKITVGPDHEAAQGLIQQARLESGQMSPEQFSAAVLQQGKEAYARGDFDKAELLLTQVRTPDTQHTASQLLTNINIYRDSMKQAAAMAGSDDYKGAAQKYQFAAMIQPNGPGDPKKHLQDAQDAAAKQDQENARNTPAPVLATAPAPVSVQAAGQLPKTKAASAVKIKALLADAHRREDGGDLQGAMQAYNAALQIDGRQSDALAGKKRVMAAMATDPAALEESLTQGIKEFYASQFAQANDAINVYLQDGGQQFKGAAHFFLGASLLSQAILSDPKNQDAINSLEQRASQEFSLGRQLRYAPPVAAVSSKIITQWMRTGNRQ</sequence>
<evidence type="ECO:0000256" key="1">
    <source>
        <dbReference type="SAM" id="Coils"/>
    </source>
</evidence>
<keyword evidence="1" id="KW-0175">Coiled coil</keyword>
<protein>
    <submittedName>
        <fullName evidence="4">Tetratricopeptide (TPR) repeat protein</fullName>
    </submittedName>
</protein>
<dbReference type="OrthoDB" id="114932at2"/>
<name>A0A841JPS0_9BACT</name>
<feature type="region of interest" description="Disordered" evidence="2">
    <location>
        <begin position="208"/>
        <end position="237"/>
    </location>
</feature>
<accession>A0A841JPS0</accession>
<evidence type="ECO:0000313" key="5">
    <source>
        <dbReference type="Proteomes" id="UP000538666"/>
    </source>
</evidence>
<comment type="caution">
    <text evidence="4">The sequence shown here is derived from an EMBL/GenBank/DDBJ whole genome shotgun (WGS) entry which is preliminary data.</text>
</comment>
<dbReference type="EMBL" id="JACHEK010000001">
    <property type="protein sequence ID" value="MBB6142567.1"/>
    <property type="molecule type" value="Genomic_DNA"/>
</dbReference>
<gene>
    <name evidence="4" type="ORF">HNQ77_000505</name>
</gene>
<evidence type="ECO:0000313" key="4">
    <source>
        <dbReference type="EMBL" id="MBB6142567.1"/>
    </source>
</evidence>
<feature type="compositionally biased region" description="Basic and acidic residues" evidence="2">
    <location>
        <begin position="215"/>
        <end position="234"/>
    </location>
</feature>
<keyword evidence="3" id="KW-0732">Signal</keyword>
<dbReference type="RefSeq" id="WP_050057775.1">
    <property type="nucleotide sequence ID" value="NZ_JACHEK010000001.1"/>
</dbReference>
<dbReference type="Proteomes" id="UP000538666">
    <property type="component" value="Unassembled WGS sequence"/>
</dbReference>
<organism evidence="4 5">
    <name type="scientific">Silvibacterium bohemicum</name>
    <dbReference type="NCBI Taxonomy" id="1577686"/>
    <lineage>
        <taxon>Bacteria</taxon>
        <taxon>Pseudomonadati</taxon>
        <taxon>Acidobacteriota</taxon>
        <taxon>Terriglobia</taxon>
        <taxon>Terriglobales</taxon>
        <taxon>Acidobacteriaceae</taxon>
        <taxon>Silvibacterium</taxon>
    </lineage>
</organism>
<evidence type="ECO:0000256" key="2">
    <source>
        <dbReference type="SAM" id="MobiDB-lite"/>
    </source>
</evidence>
<proteinExistence type="predicted"/>
<evidence type="ECO:0000256" key="3">
    <source>
        <dbReference type="SAM" id="SignalP"/>
    </source>
</evidence>
<feature type="signal peptide" evidence="3">
    <location>
        <begin position="1"/>
        <end position="18"/>
    </location>
</feature>
<dbReference type="InterPro" id="IPR011990">
    <property type="entry name" value="TPR-like_helical_dom_sf"/>
</dbReference>
<keyword evidence="5" id="KW-1185">Reference proteome</keyword>
<reference evidence="4 5" key="1">
    <citation type="submission" date="2020-08" db="EMBL/GenBank/DDBJ databases">
        <title>Genomic Encyclopedia of Type Strains, Phase IV (KMG-IV): sequencing the most valuable type-strain genomes for metagenomic binning, comparative biology and taxonomic classification.</title>
        <authorList>
            <person name="Goeker M."/>
        </authorList>
    </citation>
    <scope>NUCLEOTIDE SEQUENCE [LARGE SCALE GENOMIC DNA]</scope>
    <source>
        <strain evidence="4 5">DSM 103733</strain>
    </source>
</reference>